<feature type="non-terminal residue" evidence="10">
    <location>
        <position position="1"/>
    </location>
</feature>
<feature type="transmembrane region" description="Helical" evidence="8">
    <location>
        <begin position="468"/>
        <end position="490"/>
    </location>
</feature>
<feature type="transmembrane region" description="Helical" evidence="8">
    <location>
        <begin position="532"/>
        <end position="552"/>
    </location>
</feature>
<dbReference type="PANTHER" id="PTHR23503:SF8">
    <property type="entry name" value="FACILITATED GLUCOSE TRANSPORTER PROTEIN 1"/>
    <property type="match status" value="1"/>
</dbReference>
<evidence type="ECO:0000256" key="3">
    <source>
        <dbReference type="ARBA" id="ARBA00022448"/>
    </source>
</evidence>
<dbReference type="GO" id="GO:0016020">
    <property type="term" value="C:membrane"/>
    <property type="evidence" value="ECO:0007669"/>
    <property type="project" value="UniProtKB-SubCell"/>
</dbReference>
<dbReference type="SUPFAM" id="SSF103473">
    <property type="entry name" value="MFS general substrate transporter"/>
    <property type="match status" value="1"/>
</dbReference>
<feature type="domain" description="Major facilitator superfamily (MFS) profile" evidence="9">
    <location>
        <begin position="15"/>
        <end position="556"/>
    </location>
</feature>
<evidence type="ECO:0000256" key="6">
    <source>
        <dbReference type="ARBA" id="ARBA00023136"/>
    </source>
</evidence>
<feature type="transmembrane region" description="Helical" evidence="8">
    <location>
        <begin position="502"/>
        <end position="526"/>
    </location>
</feature>
<keyword evidence="11" id="KW-1185">Reference proteome</keyword>
<dbReference type="InterPro" id="IPR045263">
    <property type="entry name" value="GLUT"/>
</dbReference>
<dbReference type="EMBL" id="JAEPRB010000025">
    <property type="protein sequence ID" value="KAG2225644.1"/>
    <property type="molecule type" value="Genomic_DNA"/>
</dbReference>
<dbReference type="InterPro" id="IPR005828">
    <property type="entry name" value="MFS_sugar_transport-like"/>
</dbReference>
<evidence type="ECO:0000259" key="9">
    <source>
        <dbReference type="PROSITE" id="PS50850"/>
    </source>
</evidence>
<keyword evidence="6 8" id="KW-0472">Membrane</keyword>
<dbReference type="InterPro" id="IPR036259">
    <property type="entry name" value="MFS_trans_sf"/>
</dbReference>
<dbReference type="InterPro" id="IPR005829">
    <property type="entry name" value="Sugar_transporter_CS"/>
</dbReference>
<evidence type="ECO:0000256" key="2">
    <source>
        <dbReference type="ARBA" id="ARBA00010992"/>
    </source>
</evidence>
<feature type="transmembrane region" description="Helical" evidence="8">
    <location>
        <begin position="440"/>
        <end position="462"/>
    </location>
</feature>
<feature type="transmembrane region" description="Helical" evidence="8">
    <location>
        <begin position="12"/>
        <end position="30"/>
    </location>
</feature>
<dbReference type="InterPro" id="IPR003663">
    <property type="entry name" value="Sugar/inositol_transpt"/>
</dbReference>
<organism evidence="10 11">
    <name type="scientific">Circinella minor</name>
    <dbReference type="NCBI Taxonomy" id="1195481"/>
    <lineage>
        <taxon>Eukaryota</taxon>
        <taxon>Fungi</taxon>
        <taxon>Fungi incertae sedis</taxon>
        <taxon>Mucoromycota</taxon>
        <taxon>Mucoromycotina</taxon>
        <taxon>Mucoromycetes</taxon>
        <taxon>Mucorales</taxon>
        <taxon>Lichtheimiaceae</taxon>
        <taxon>Circinella</taxon>
    </lineage>
</organism>
<keyword evidence="5 8" id="KW-1133">Transmembrane helix</keyword>
<name>A0A8H7S8J6_9FUNG</name>
<dbReference type="GO" id="GO:0015149">
    <property type="term" value="F:hexose transmembrane transporter activity"/>
    <property type="evidence" value="ECO:0007669"/>
    <property type="project" value="TreeGrafter"/>
</dbReference>
<feature type="compositionally biased region" description="Low complexity" evidence="7">
    <location>
        <begin position="278"/>
        <end position="291"/>
    </location>
</feature>
<sequence>MDSRQVKTPMYMLYCVLVACIGSFCNGWTIGCSNLPGQVTHACNSGDQHIANPALPDCLPMSTSLWGFAVASFCVGGLVGGVSGGAIQTRYGRKNTIIYNTAGWIVGGLLIGLSYNVTMFIIGRILCGISCGLGSLTTPTYVGETSSIRSRGAMGALNQFLIVIGILLSSVVGLPTSYVPYWRINFAIVGIPAVLQAVLMPTCVESPRWLLSNNRLEEARHALQKLRGEDVSIENEFYEILEGHFGSVGAQKALRQLKLPTSFGNGGMINENEKEQIDNNNNNNNNSIIHEPQTTTDEKTNVNETLEQHSDDVVAVAQEKITHSDDSSDIKSSEIETIVIEAPEGVVPQEHQLDAGLHKQMNIIKIFTDPLIRRIAFVVLTHHAIQQLSGMNAVMYYSTTIFKSAFNEEMSKYMAIATTAVNFVVTMAAVLFMDRMGRRPLLMMAEAGACLFSVLLVIGYAYNVPALLVVSVFMYVASFAIGIGPIPWLITSELTPTYASSSVGAVATGVNWAMNFLIGQIFPVIFEAISGYSFVIFAAVCFFAFWFTFFMLPESKNRSIENIVRGFEHKHHQPVDNSETKTIS</sequence>
<reference evidence="10 11" key="1">
    <citation type="submission" date="2020-12" db="EMBL/GenBank/DDBJ databases">
        <title>Metabolic potential, ecology and presence of endohyphal bacteria is reflected in genomic diversity of Mucoromycotina.</title>
        <authorList>
            <person name="Muszewska A."/>
            <person name="Okrasinska A."/>
            <person name="Steczkiewicz K."/>
            <person name="Drgas O."/>
            <person name="Orlowska M."/>
            <person name="Perlinska-Lenart U."/>
            <person name="Aleksandrzak-Piekarczyk T."/>
            <person name="Szatraj K."/>
            <person name="Zielenkiewicz U."/>
            <person name="Pilsyk S."/>
            <person name="Malc E."/>
            <person name="Mieczkowski P."/>
            <person name="Kruszewska J.S."/>
            <person name="Biernat P."/>
            <person name="Pawlowska J."/>
        </authorList>
    </citation>
    <scope>NUCLEOTIDE SEQUENCE [LARGE SCALE GENOMIC DNA]</scope>
    <source>
        <strain evidence="10 11">CBS 142.35</strain>
    </source>
</reference>
<dbReference type="PROSITE" id="PS51257">
    <property type="entry name" value="PROKAR_LIPOPROTEIN"/>
    <property type="match status" value="1"/>
</dbReference>
<keyword evidence="4 8" id="KW-0812">Transmembrane</keyword>
<feature type="transmembrane region" description="Helical" evidence="8">
    <location>
        <begin position="97"/>
        <end position="115"/>
    </location>
</feature>
<dbReference type="Gene3D" id="1.20.1250.20">
    <property type="entry name" value="MFS general substrate transporter like domains"/>
    <property type="match status" value="2"/>
</dbReference>
<dbReference type="InterPro" id="IPR020846">
    <property type="entry name" value="MFS_dom"/>
</dbReference>
<proteinExistence type="inferred from homology"/>
<feature type="transmembrane region" description="Helical" evidence="8">
    <location>
        <begin position="413"/>
        <end position="433"/>
    </location>
</feature>
<feature type="transmembrane region" description="Helical" evidence="8">
    <location>
        <begin position="154"/>
        <end position="174"/>
    </location>
</feature>
<dbReference type="Pfam" id="PF00083">
    <property type="entry name" value="Sugar_tr"/>
    <property type="match status" value="2"/>
</dbReference>
<evidence type="ECO:0000313" key="11">
    <source>
        <dbReference type="Proteomes" id="UP000646827"/>
    </source>
</evidence>
<dbReference type="PROSITE" id="PS00217">
    <property type="entry name" value="SUGAR_TRANSPORT_2"/>
    <property type="match status" value="1"/>
</dbReference>
<keyword evidence="3" id="KW-0813">Transport</keyword>
<dbReference type="PROSITE" id="PS00216">
    <property type="entry name" value="SUGAR_TRANSPORT_1"/>
    <property type="match status" value="1"/>
</dbReference>
<comment type="caution">
    <text evidence="10">The sequence shown here is derived from an EMBL/GenBank/DDBJ whole genome shotgun (WGS) entry which is preliminary data.</text>
</comment>
<dbReference type="OrthoDB" id="4540492at2759"/>
<dbReference type="PRINTS" id="PR00171">
    <property type="entry name" value="SUGRTRNSPORT"/>
</dbReference>
<comment type="similarity">
    <text evidence="2">Belongs to the major facilitator superfamily. Sugar transporter (TC 2.A.1.1) family.</text>
</comment>
<gene>
    <name evidence="10" type="ORF">INT45_012116</name>
</gene>
<feature type="region of interest" description="Disordered" evidence="7">
    <location>
        <begin position="277"/>
        <end position="298"/>
    </location>
</feature>
<evidence type="ECO:0000256" key="8">
    <source>
        <dbReference type="SAM" id="Phobius"/>
    </source>
</evidence>
<evidence type="ECO:0000313" key="10">
    <source>
        <dbReference type="EMBL" id="KAG2225644.1"/>
    </source>
</evidence>
<protein>
    <recommendedName>
        <fullName evidence="9">Major facilitator superfamily (MFS) profile domain-containing protein</fullName>
    </recommendedName>
</protein>
<feature type="transmembrane region" description="Helical" evidence="8">
    <location>
        <begin position="375"/>
        <end position="398"/>
    </location>
</feature>
<comment type="subcellular location">
    <subcellularLocation>
        <location evidence="1">Membrane</location>
        <topology evidence="1">Multi-pass membrane protein</topology>
    </subcellularLocation>
</comment>
<evidence type="ECO:0000256" key="4">
    <source>
        <dbReference type="ARBA" id="ARBA00022692"/>
    </source>
</evidence>
<dbReference type="PANTHER" id="PTHR23503">
    <property type="entry name" value="SOLUTE CARRIER FAMILY 2"/>
    <property type="match status" value="1"/>
</dbReference>
<evidence type="ECO:0000256" key="1">
    <source>
        <dbReference type="ARBA" id="ARBA00004141"/>
    </source>
</evidence>
<dbReference type="PROSITE" id="PS50850">
    <property type="entry name" value="MFS"/>
    <property type="match status" value="1"/>
</dbReference>
<accession>A0A8H7S8J6</accession>
<evidence type="ECO:0000256" key="7">
    <source>
        <dbReference type="SAM" id="MobiDB-lite"/>
    </source>
</evidence>
<dbReference type="AlphaFoldDB" id="A0A8H7S8J6"/>
<dbReference type="Proteomes" id="UP000646827">
    <property type="component" value="Unassembled WGS sequence"/>
</dbReference>
<evidence type="ECO:0000256" key="5">
    <source>
        <dbReference type="ARBA" id="ARBA00022989"/>
    </source>
</evidence>
<feature type="transmembrane region" description="Helical" evidence="8">
    <location>
        <begin position="65"/>
        <end position="85"/>
    </location>
</feature>